<dbReference type="STRING" id="280699.M1VD99"/>
<feature type="repeat" description="WD" evidence="7">
    <location>
        <begin position="334"/>
        <end position="374"/>
    </location>
</feature>
<dbReference type="InterPro" id="IPR015943">
    <property type="entry name" value="WD40/YVTN_repeat-like_dom_sf"/>
</dbReference>
<feature type="compositionally biased region" description="Polar residues" evidence="8">
    <location>
        <begin position="222"/>
        <end position="240"/>
    </location>
</feature>
<comment type="similarity">
    <text evidence="2">Belongs to the WD repeat HIR1 family.</text>
</comment>
<dbReference type="KEGG" id="cme:CYME_CML100C"/>
<dbReference type="GO" id="GO:0003714">
    <property type="term" value="F:transcription corepressor activity"/>
    <property type="evidence" value="ECO:0007669"/>
    <property type="project" value="InterPro"/>
</dbReference>
<dbReference type="SMR" id="M1VD99"/>
<keyword evidence="10" id="KW-0675">Receptor</keyword>
<name>M1VD99_CYAM1</name>
<dbReference type="Gene3D" id="1.20.960.30">
    <property type="match status" value="1"/>
</dbReference>
<reference evidence="10 11" key="2">
    <citation type="journal article" date="2007" name="BMC Biol.">
        <title>A 100%-complete sequence reveals unusually simple genomic features in the hot-spring red alga Cyanidioschyzon merolae.</title>
        <authorList>
            <person name="Nozaki H."/>
            <person name="Takano H."/>
            <person name="Misumi O."/>
            <person name="Terasawa K."/>
            <person name="Matsuzaki M."/>
            <person name="Maruyama S."/>
            <person name="Nishida K."/>
            <person name="Yagisawa F."/>
            <person name="Yoshida Y."/>
            <person name="Fujiwara T."/>
            <person name="Takio S."/>
            <person name="Tamura K."/>
            <person name="Chung S.J."/>
            <person name="Nakamura S."/>
            <person name="Kuroiwa H."/>
            <person name="Tanaka K."/>
            <person name="Sato N."/>
            <person name="Kuroiwa T."/>
        </authorList>
    </citation>
    <scope>NUCLEOTIDE SEQUENCE [LARGE SCALE GENOMIC DNA]</scope>
    <source>
        <strain evidence="10 11">10D</strain>
    </source>
</reference>
<dbReference type="SUPFAM" id="SSF82171">
    <property type="entry name" value="DPP6 N-terminal domain-like"/>
    <property type="match status" value="1"/>
</dbReference>
<dbReference type="Proteomes" id="UP000007014">
    <property type="component" value="Chromosome 12"/>
</dbReference>
<dbReference type="CDD" id="cd00200">
    <property type="entry name" value="WD40"/>
    <property type="match status" value="1"/>
</dbReference>
<organism evidence="10 11">
    <name type="scientific">Cyanidioschyzon merolae (strain NIES-3377 / 10D)</name>
    <name type="common">Unicellular red alga</name>
    <dbReference type="NCBI Taxonomy" id="280699"/>
    <lineage>
        <taxon>Eukaryota</taxon>
        <taxon>Rhodophyta</taxon>
        <taxon>Bangiophyceae</taxon>
        <taxon>Cyanidiales</taxon>
        <taxon>Cyanidiaceae</taxon>
        <taxon>Cyanidioschyzon</taxon>
    </lineage>
</organism>
<dbReference type="SUPFAM" id="SSF50978">
    <property type="entry name" value="WD40 repeat-like"/>
    <property type="match status" value="1"/>
</dbReference>
<protein>
    <submittedName>
        <fullName evidence="10">Nuclear receptor co-repressor/HDAC3 complex subunit</fullName>
    </submittedName>
</protein>
<feature type="region of interest" description="Disordered" evidence="8">
    <location>
        <begin position="210"/>
        <end position="257"/>
    </location>
</feature>
<dbReference type="PROSITE" id="PS50896">
    <property type="entry name" value="LISH"/>
    <property type="match status" value="1"/>
</dbReference>
<keyword evidence="5" id="KW-0156">Chromatin regulator</keyword>
<evidence type="ECO:0000313" key="11">
    <source>
        <dbReference type="Proteomes" id="UP000007014"/>
    </source>
</evidence>
<dbReference type="InterPro" id="IPR055410">
    <property type="entry name" value="Beta-prop_CAF1B_HIR1"/>
</dbReference>
<dbReference type="Pfam" id="PF00400">
    <property type="entry name" value="WD40"/>
    <property type="match status" value="3"/>
</dbReference>
<dbReference type="SMART" id="SM00320">
    <property type="entry name" value="WD40"/>
    <property type="match status" value="8"/>
</dbReference>
<dbReference type="RefSeq" id="XP_005536748.1">
    <property type="nucleotide sequence ID" value="XM_005536691.1"/>
</dbReference>
<evidence type="ECO:0000256" key="2">
    <source>
        <dbReference type="ARBA" id="ARBA00007306"/>
    </source>
</evidence>
<dbReference type="eggNOG" id="KOG0273">
    <property type="taxonomic scope" value="Eukaryota"/>
</dbReference>
<evidence type="ECO:0000256" key="8">
    <source>
        <dbReference type="SAM" id="MobiDB-lite"/>
    </source>
</evidence>
<dbReference type="InterPro" id="IPR036322">
    <property type="entry name" value="WD40_repeat_dom_sf"/>
</dbReference>
<keyword evidence="11" id="KW-1185">Reference proteome</keyword>
<dbReference type="InterPro" id="IPR001680">
    <property type="entry name" value="WD40_rpt"/>
</dbReference>
<dbReference type="PANTHER" id="PTHR22846">
    <property type="entry name" value="WD40 REPEAT PROTEIN"/>
    <property type="match status" value="1"/>
</dbReference>
<dbReference type="EMBL" id="AP006494">
    <property type="protein sequence ID" value="BAM80712.1"/>
    <property type="molecule type" value="Genomic_DNA"/>
</dbReference>
<feature type="domain" description="CAF1B/HIR1 beta-propeller" evidence="9">
    <location>
        <begin position="338"/>
        <end position="525"/>
    </location>
</feature>
<gene>
    <name evidence="10" type="ORF">CYME_CML100C</name>
</gene>
<dbReference type="GO" id="GO:0006357">
    <property type="term" value="P:regulation of transcription by RNA polymerase II"/>
    <property type="evidence" value="ECO:0007669"/>
    <property type="project" value="TreeGrafter"/>
</dbReference>
<feature type="repeat" description="WD" evidence="7">
    <location>
        <begin position="251"/>
        <end position="283"/>
    </location>
</feature>
<reference evidence="10 11" key="1">
    <citation type="journal article" date="2004" name="Nature">
        <title>Genome sequence of the ultrasmall unicellular red alga Cyanidioschyzon merolae 10D.</title>
        <authorList>
            <person name="Matsuzaki M."/>
            <person name="Misumi O."/>
            <person name="Shin-i T."/>
            <person name="Maruyama S."/>
            <person name="Takahara M."/>
            <person name="Miyagishima S."/>
            <person name="Mori T."/>
            <person name="Nishida K."/>
            <person name="Yagisawa F."/>
            <person name="Nishida K."/>
            <person name="Yoshida Y."/>
            <person name="Nishimura Y."/>
            <person name="Nakao S."/>
            <person name="Kobayashi T."/>
            <person name="Momoyama Y."/>
            <person name="Higashiyama T."/>
            <person name="Minoda A."/>
            <person name="Sano M."/>
            <person name="Nomoto H."/>
            <person name="Oishi K."/>
            <person name="Hayashi H."/>
            <person name="Ohta F."/>
            <person name="Nishizaka S."/>
            <person name="Haga S."/>
            <person name="Miura S."/>
            <person name="Morishita T."/>
            <person name="Kabeya Y."/>
            <person name="Terasawa K."/>
            <person name="Suzuki Y."/>
            <person name="Ishii Y."/>
            <person name="Asakawa S."/>
            <person name="Takano H."/>
            <person name="Ohta N."/>
            <person name="Kuroiwa H."/>
            <person name="Tanaka K."/>
            <person name="Shimizu N."/>
            <person name="Sugano S."/>
            <person name="Sato N."/>
            <person name="Nozaki H."/>
            <person name="Ogasawara N."/>
            <person name="Kohara Y."/>
            <person name="Kuroiwa T."/>
        </authorList>
    </citation>
    <scope>NUCLEOTIDE SEQUENCE [LARGE SCALE GENOMIC DNA]</scope>
    <source>
        <strain evidence="10 11">10D</strain>
    </source>
</reference>
<feature type="compositionally biased region" description="Basic and acidic residues" evidence="8">
    <location>
        <begin position="210"/>
        <end position="220"/>
    </location>
</feature>
<dbReference type="SMART" id="SM00667">
    <property type="entry name" value="LisH"/>
    <property type="match status" value="1"/>
</dbReference>
<accession>M1VD99</accession>
<dbReference type="OrthoDB" id="1367865at2759"/>
<dbReference type="GeneID" id="16994805"/>
<dbReference type="GO" id="GO:0000118">
    <property type="term" value="C:histone deacetylase complex"/>
    <property type="evidence" value="ECO:0007669"/>
    <property type="project" value="TreeGrafter"/>
</dbReference>
<dbReference type="Gramene" id="CML100CT">
    <property type="protein sequence ID" value="CML100CT"/>
    <property type="gene ID" value="CML100C"/>
</dbReference>
<feature type="repeat" description="WD" evidence="7">
    <location>
        <begin position="292"/>
        <end position="333"/>
    </location>
</feature>
<feature type="repeat" description="WD" evidence="7">
    <location>
        <begin position="160"/>
        <end position="202"/>
    </location>
</feature>
<evidence type="ECO:0000256" key="5">
    <source>
        <dbReference type="ARBA" id="ARBA00022853"/>
    </source>
</evidence>
<comment type="subcellular location">
    <subcellularLocation>
        <location evidence="1">Nucleus</location>
    </subcellularLocation>
</comment>
<feature type="repeat" description="WD" evidence="7">
    <location>
        <begin position="375"/>
        <end position="406"/>
    </location>
</feature>
<evidence type="ECO:0000256" key="1">
    <source>
        <dbReference type="ARBA" id="ARBA00004123"/>
    </source>
</evidence>
<dbReference type="AlphaFoldDB" id="M1VD99"/>
<sequence>MSNTITSEEVNYLVFRYLLESGYTHSAFTFGHEALVLENDFDATGVPPGALLGFLQRGVSYAEIEAHVARLHAERVKRSTSCEENGALAPETVSSADKKDARTPVVVNLADVHRALVNRPKRRRNVVAVEAPARRSATGPDTAAAPETLYTVHDSEVTVLYGHTAEVFAIAWNPVHEYLLASGSGDATARIWAVPAGPSGRTAVAPPLELRHQSSEERQPRGSPTLSSGTDEVTVNSTSGAPLAPGNARQRRAPSRDVTALDWSSDGHHLATASYDGAARVWSSTGALERMFTVHVGPVLSLKWNSTGKRLATSSVDHSVAIWDTFSGRMEQQVQLHRAPVLDVDWQSEDTLASSGSDKMIYVWRVGEPKPLRVFCGHQDEVNSIKWDPTGTLLASASDDCTVKIWRPIRQSGTSVSLASRTSNGQNVSSSSDYLVQDYTDHTKEVYTVRWSPGTNHYLASASFDSTVRIWEPAHGAAKATLTLARHFGPVFSIAFSPCGQYLASGSSDRNMLIWSLREGGKLIRVLRCQGGIFEVAWNATGSKVAAALSNGTVAITDLRM</sequence>
<evidence type="ECO:0000259" key="9">
    <source>
        <dbReference type="Pfam" id="PF24105"/>
    </source>
</evidence>
<proteinExistence type="inferred from homology"/>
<dbReference type="InterPro" id="IPR020472">
    <property type="entry name" value="WD40_PAC1"/>
</dbReference>
<dbReference type="Gene3D" id="2.130.10.10">
    <property type="entry name" value="YVTN repeat-like/Quinoprotein amine dehydrogenase"/>
    <property type="match status" value="1"/>
</dbReference>
<evidence type="ECO:0000256" key="6">
    <source>
        <dbReference type="ARBA" id="ARBA00023242"/>
    </source>
</evidence>
<dbReference type="PANTHER" id="PTHR22846:SF2">
    <property type="entry name" value="F-BOX-LIKE_WD REPEAT-CONTAINING PROTEIN EBI"/>
    <property type="match status" value="1"/>
</dbReference>
<feature type="repeat" description="WD" evidence="7">
    <location>
        <begin position="484"/>
        <end position="525"/>
    </location>
</feature>
<evidence type="ECO:0000256" key="3">
    <source>
        <dbReference type="ARBA" id="ARBA00022574"/>
    </source>
</evidence>
<dbReference type="InterPro" id="IPR045183">
    <property type="entry name" value="Ebi-like"/>
</dbReference>
<dbReference type="OMA" id="KWNKCGN"/>
<dbReference type="PROSITE" id="PS50294">
    <property type="entry name" value="WD_REPEATS_REGION"/>
    <property type="match status" value="6"/>
</dbReference>
<feature type="repeat" description="WD" evidence="7">
    <location>
        <begin position="439"/>
        <end position="472"/>
    </location>
</feature>
<dbReference type="Pfam" id="PF24105">
    <property type="entry name" value="Beta-prop_CAF1B_HIR1"/>
    <property type="match status" value="1"/>
</dbReference>
<evidence type="ECO:0000256" key="4">
    <source>
        <dbReference type="ARBA" id="ARBA00022737"/>
    </source>
</evidence>
<evidence type="ECO:0000313" key="10">
    <source>
        <dbReference type="EMBL" id="BAM80712.1"/>
    </source>
</evidence>
<dbReference type="PROSITE" id="PS50082">
    <property type="entry name" value="WD_REPEATS_2"/>
    <property type="match status" value="7"/>
</dbReference>
<keyword evidence="6" id="KW-0539">Nucleus</keyword>
<keyword evidence="4" id="KW-0677">Repeat</keyword>
<keyword evidence="3 7" id="KW-0853">WD repeat</keyword>
<dbReference type="GO" id="GO:0006325">
    <property type="term" value="P:chromatin organization"/>
    <property type="evidence" value="ECO:0007669"/>
    <property type="project" value="UniProtKB-KW"/>
</dbReference>
<dbReference type="HOGENOM" id="CLU_007609_1_1_1"/>
<dbReference type="PRINTS" id="PR00320">
    <property type="entry name" value="GPROTEINBRPT"/>
</dbReference>
<dbReference type="InterPro" id="IPR006594">
    <property type="entry name" value="LisH"/>
</dbReference>
<evidence type="ECO:0000256" key="7">
    <source>
        <dbReference type="PROSITE-ProRule" id="PRU00221"/>
    </source>
</evidence>
<dbReference type="Pfam" id="PF08513">
    <property type="entry name" value="LisH"/>
    <property type="match status" value="1"/>
</dbReference>